<feature type="transmembrane region" description="Helical" evidence="7">
    <location>
        <begin position="95"/>
        <end position="114"/>
    </location>
</feature>
<dbReference type="Pfam" id="PF06808">
    <property type="entry name" value="DctM"/>
    <property type="match status" value="1"/>
</dbReference>
<proteinExistence type="inferred from homology"/>
<evidence type="ECO:0000256" key="1">
    <source>
        <dbReference type="ARBA" id="ARBA00004429"/>
    </source>
</evidence>
<feature type="domain" description="TRAP C4-dicarboxylate transport system permease DctM subunit" evidence="8">
    <location>
        <begin position="9"/>
        <end position="418"/>
    </location>
</feature>
<evidence type="ECO:0000313" key="10">
    <source>
        <dbReference type="Proteomes" id="UP001528673"/>
    </source>
</evidence>
<evidence type="ECO:0000256" key="3">
    <source>
        <dbReference type="ARBA" id="ARBA00022519"/>
    </source>
</evidence>
<evidence type="ECO:0000256" key="6">
    <source>
        <dbReference type="ARBA" id="ARBA00023136"/>
    </source>
</evidence>
<feature type="transmembrane region" description="Helical" evidence="7">
    <location>
        <begin position="316"/>
        <end position="346"/>
    </location>
</feature>
<comment type="subunit">
    <text evidence="7">The complex comprises the extracytoplasmic solute receptor protein and the two transmembrane proteins.</text>
</comment>
<dbReference type="Proteomes" id="UP001528673">
    <property type="component" value="Unassembled WGS sequence"/>
</dbReference>
<dbReference type="NCBIfam" id="TIGR00786">
    <property type="entry name" value="dctM"/>
    <property type="match status" value="1"/>
</dbReference>
<dbReference type="InterPro" id="IPR010656">
    <property type="entry name" value="DctM"/>
</dbReference>
<evidence type="ECO:0000259" key="8">
    <source>
        <dbReference type="Pfam" id="PF06808"/>
    </source>
</evidence>
<evidence type="ECO:0000256" key="5">
    <source>
        <dbReference type="ARBA" id="ARBA00022989"/>
    </source>
</evidence>
<dbReference type="PANTHER" id="PTHR33362:SF2">
    <property type="entry name" value="TRAP TRANSPORTER LARGE PERMEASE PROTEIN"/>
    <property type="match status" value="1"/>
</dbReference>
<feature type="transmembrane region" description="Helical" evidence="7">
    <location>
        <begin position="271"/>
        <end position="296"/>
    </location>
</feature>
<keyword evidence="5 7" id="KW-1133">Transmembrane helix</keyword>
<keyword evidence="2" id="KW-1003">Cell membrane</keyword>
<evidence type="ECO:0000256" key="4">
    <source>
        <dbReference type="ARBA" id="ARBA00022692"/>
    </source>
</evidence>
<protein>
    <recommendedName>
        <fullName evidence="7">TRAP transporter large permease protein</fullName>
    </recommendedName>
</protein>
<feature type="transmembrane region" description="Helical" evidence="7">
    <location>
        <begin position="168"/>
        <end position="192"/>
    </location>
</feature>
<gene>
    <name evidence="9" type="ORF">PSQ40_20130</name>
</gene>
<feature type="transmembrane region" description="Helical" evidence="7">
    <location>
        <begin position="358"/>
        <end position="383"/>
    </location>
</feature>
<comment type="similarity">
    <text evidence="7">Belongs to the TRAP transporter large permease family.</text>
</comment>
<sequence>MNPSLVLIIAACVYLAIGVPVAFALGLATATALLLTDAYPMLVLLKETFTGIDSFPLMAVPFFILAAELMSGGSLTEVLLKFAGQFVGHKRGGLGYTNVVSLTFFSGISGSALADAAGPGSMLIRMMDKAGYDRSYAAALTASTAIVGPIIPPSITMIVYALQDESVSVGALFVAGIIPGLLIAAAMCIVNWHISKKRNYKGEGQLPPLKDILVNTWKALPALMLPILILGGMRAGWFTPTEASVVAVFYALICGKYVYRTLKWSAVPNILAYSSLLTASVLIIIGLSGSFAWLLTIEGLPQMMADWLIAMNLSPWMFLIMVNVFLLIFGIFIEPLPGVMVLVPILAPVALKLGVDPIQFAMIVIYNLTLGMITPPVGGLLFVTSNVSKVPLSDLTRELMPFLWAHAVVLVVLTFVPAASSWLPHALGFK</sequence>
<dbReference type="EMBL" id="JAQSIP010000013">
    <property type="protein sequence ID" value="MDD0840895.1"/>
    <property type="molecule type" value="Genomic_DNA"/>
</dbReference>
<dbReference type="PIRSF" id="PIRSF006066">
    <property type="entry name" value="HI0050"/>
    <property type="match status" value="1"/>
</dbReference>
<accession>A0ABT5N3P7</accession>
<keyword evidence="6 7" id="KW-0472">Membrane</keyword>
<dbReference type="PANTHER" id="PTHR33362">
    <property type="entry name" value="SIALIC ACID TRAP TRANSPORTER PERMEASE PROTEIN SIAT-RELATED"/>
    <property type="match status" value="1"/>
</dbReference>
<organism evidence="9 10">
    <name type="scientific">Curvibacter cyanobacteriorum</name>
    <dbReference type="NCBI Taxonomy" id="3026422"/>
    <lineage>
        <taxon>Bacteria</taxon>
        <taxon>Pseudomonadati</taxon>
        <taxon>Pseudomonadota</taxon>
        <taxon>Betaproteobacteria</taxon>
        <taxon>Burkholderiales</taxon>
        <taxon>Comamonadaceae</taxon>
        <taxon>Curvibacter</taxon>
    </lineage>
</organism>
<dbReference type="InterPro" id="IPR004681">
    <property type="entry name" value="TRAP_DctM"/>
</dbReference>
<evidence type="ECO:0000313" key="9">
    <source>
        <dbReference type="EMBL" id="MDD0840895.1"/>
    </source>
</evidence>
<feature type="transmembrane region" description="Helical" evidence="7">
    <location>
        <begin position="6"/>
        <end position="35"/>
    </location>
</feature>
<comment type="function">
    <text evidence="7">Part of the tripartite ATP-independent periplasmic (TRAP) transport system.</text>
</comment>
<evidence type="ECO:0000256" key="7">
    <source>
        <dbReference type="RuleBase" id="RU369079"/>
    </source>
</evidence>
<dbReference type="RefSeq" id="WP_273953678.1">
    <property type="nucleotide sequence ID" value="NZ_JAQSIP010000013.1"/>
</dbReference>
<feature type="transmembrane region" description="Helical" evidence="7">
    <location>
        <begin position="403"/>
        <end position="423"/>
    </location>
</feature>
<keyword evidence="10" id="KW-1185">Reference proteome</keyword>
<feature type="transmembrane region" description="Helical" evidence="7">
    <location>
        <begin position="212"/>
        <end position="231"/>
    </location>
</feature>
<feature type="transmembrane region" description="Helical" evidence="7">
    <location>
        <begin position="135"/>
        <end position="162"/>
    </location>
</feature>
<comment type="subcellular location">
    <subcellularLocation>
        <location evidence="1 7">Cell inner membrane</location>
        <topology evidence="1 7">Multi-pass membrane protein</topology>
    </subcellularLocation>
</comment>
<feature type="transmembrane region" description="Helical" evidence="7">
    <location>
        <begin position="55"/>
        <end position="75"/>
    </location>
</feature>
<feature type="transmembrane region" description="Helical" evidence="7">
    <location>
        <begin position="237"/>
        <end position="259"/>
    </location>
</feature>
<reference evidence="9 10" key="1">
    <citation type="submission" date="2023-02" db="EMBL/GenBank/DDBJ databases">
        <title>Bacterial whole genomic sequence of Curvibacter sp. HBC61.</title>
        <authorList>
            <person name="Le V."/>
            <person name="Ko S.-R."/>
            <person name="Ahn C.-Y."/>
            <person name="Oh H.-M."/>
        </authorList>
    </citation>
    <scope>NUCLEOTIDE SEQUENCE [LARGE SCALE GENOMIC DNA]</scope>
    <source>
        <strain evidence="9 10">HBC61</strain>
    </source>
</reference>
<keyword evidence="7" id="KW-0813">Transport</keyword>
<comment type="caution">
    <text evidence="9">The sequence shown here is derived from an EMBL/GenBank/DDBJ whole genome shotgun (WGS) entry which is preliminary data.</text>
</comment>
<keyword evidence="3 7" id="KW-0997">Cell inner membrane</keyword>
<evidence type="ECO:0000256" key="2">
    <source>
        <dbReference type="ARBA" id="ARBA00022475"/>
    </source>
</evidence>
<keyword evidence="4 7" id="KW-0812">Transmembrane</keyword>
<name>A0ABT5N3P7_9BURK</name>